<dbReference type="InterPro" id="IPR011041">
    <property type="entry name" value="Quinoprot_gluc/sorb_DH_b-prop"/>
</dbReference>
<protein>
    <submittedName>
        <fullName evidence="3">PQQ-dependent sugar dehydrogenase</fullName>
    </submittedName>
</protein>
<gene>
    <name evidence="3" type="ORF">ACFQL9_10200</name>
</gene>
<feature type="domain" description="Glucose/Sorbosone dehydrogenase" evidence="2">
    <location>
        <begin position="138"/>
        <end position="459"/>
    </location>
</feature>
<dbReference type="InterPro" id="IPR011042">
    <property type="entry name" value="6-blade_b-propeller_TolB-like"/>
</dbReference>
<dbReference type="RefSeq" id="WP_284032928.1">
    <property type="nucleotide sequence ID" value="NZ_CP126154.1"/>
</dbReference>
<name>A0ABD5WGT0_9EURY</name>
<evidence type="ECO:0000313" key="4">
    <source>
        <dbReference type="Proteomes" id="UP001596461"/>
    </source>
</evidence>
<dbReference type="InterPro" id="IPR006311">
    <property type="entry name" value="TAT_signal"/>
</dbReference>
<dbReference type="Pfam" id="PF07995">
    <property type="entry name" value="GSDH"/>
    <property type="match status" value="1"/>
</dbReference>
<evidence type="ECO:0000256" key="1">
    <source>
        <dbReference type="SAM" id="MobiDB-lite"/>
    </source>
</evidence>
<dbReference type="PANTHER" id="PTHR19328:SF75">
    <property type="entry name" value="ALDOSE SUGAR DEHYDROGENASE YLII"/>
    <property type="match status" value="1"/>
</dbReference>
<organism evidence="3 4">
    <name type="scientific">Halobaculum lipolyticum</name>
    <dbReference type="NCBI Taxonomy" id="3032001"/>
    <lineage>
        <taxon>Archaea</taxon>
        <taxon>Methanobacteriati</taxon>
        <taxon>Methanobacteriota</taxon>
        <taxon>Stenosarchaea group</taxon>
        <taxon>Halobacteria</taxon>
        <taxon>Halobacteriales</taxon>
        <taxon>Haloferacaceae</taxon>
        <taxon>Halobaculum</taxon>
    </lineage>
</organism>
<reference evidence="3 4" key="1">
    <citation type="journal article" date="2019" name="Int. J. Syst. Evol. Microbiol.">
        <title>The Global Catalogue of Microorganisms (GCM) 10K type strain sequencing project: providing services to taxonomists for standard genome sequencing and annotation.</title>
        <authorList>
            <consortium name="The Broad Institute Genomics Platform"/>
            <consortium name="The Broad Institute Genome Sequencing Center for Infectious Disease"/>
            <person name="Wu L."/>
            <person name="Ma J."/>
        </authorList>
    </citation>
    <scope>NUCLEOTIDE SEQUENCE [LARGE SCALE GENOMIC DNA]</scope>
    <source>
        <strain evidence="3 4">DT31</strain>
    </source>
</reference>
<evidence type="ECO:0000259" key="2">
    <source>
        <dbReference type="Pfam" id="PF07995"/>
    </source>
</evidence>
<proteinExistence type="predicted"/>
<dbReference type="PANTHER" id="PTHR19328">
    <property type="entry name" value="HEDGEHOG-INTERACTING PROTEIN"/>
    <property type="match status" value="1"/>
</dbReference>
<dbReference type="GeneID" id="81124824"/>
<accession>A0ABD5WGT0</accession>
<dbReference type="Gene3D" id="2.120.10.30">
    <property type="entry name" value="TolB, C-terminal domain"/>
    <property type="match status" value="1"/>
</dbReference>
<dbReference type="SUPFAM" id="SSF50952">
    <property type="entry name" value="Soluble quinoprotein glucose dehydrogenase"/>
    <property type="match status" value="1"/>
</dbReference>
<dbReference type="InterPro" id="IPR012938">
    <property type="entry name" value="Glc/Sorbosone_DH"/>
</dbReference>
<comment type="caution">
    <text evidence="3">The sequence shown here is derived from an EMBL/GenBank/DDBJ whole genome shotgun (WGS) entry which is preliminary data.</text>
</comment>
<dbReference type="EMBL" id="JBHTAH010000007">
    <property type="protein sequence ID" value="MFC7070014.1"/>
    <property type="molecule type" value="Genomic_DNA"/>
</dbReference>
<dbReference type="AlphaFoldDB" id="A0ABD5WGT0"/>
<keyword evidence="4" id="KW-1185">Reference proteome</keyword>
<dbReference type="Proteomes" id="UP001596461">
    <property type="component" value="Unassembled WGS sequence"/>
</dbReference>
<feature type="compositionally biased region" description="Low complexity" evidence="1">
    <location>
        <begin position="58"/>
        <end position="69"/>
    </location>
</feature>
<feature type="region of interest" description="Disordered" evidence="1">
    <location>
        <begin position="32"/>
        <end position="72"/>
    </location>
</feature>
<dbReference type="PROSITE" id="PS51318">
    <property type="entry name" value="TAT"/>
    <property type="match status" value="1"/>
</dbReference>
<sequence length="468" mass="48662">MTGHDGDRHTDRERRRFLRRAGVAGAAAVGGVGLAGCTTAPGGGQPTDTTDTDDGDDATTAGDDVGPGALATEPVADGFAAPLGVEAPAGVDGRLYVVDQRGTVTVVAGDGDGDGDGDDRATFLDVTDRMVDLGGGYSEMGLLGLAFHPEFPDTDRVYVRYSAPLRDRMPNGYSHTFVCSEFRATPEAADADSERVLLEVAQPQGNHNAGSATFGPDGLLYVGVGDGGGAGDRGRGHVDDWYGAVAGGNGQDVTDNLLGSVLRIDPLGGDDVGVGDDGDPYGVPDDNPLVGSDGLDEQYAWGFRNPWRFSFDRETGEFLVADVGQSAWEEVNRVEAGGNYGWNVREGFHPFGRDEAPTETPDGEPLVDPVLEYPHGDAAVSGISVIGGYVARGSGVDALDGVYVFGDYRPRGDLFLAEPRESGRWPTRAVPAEGLGDGLLSFGEGPDGTLYVCTVGDDGGEVRRIASA</sequence>
<evidence type="ECO:0000313" key="3">
    <source>
        <dbReference type="EMBL" id="MFC7070014.1"/>
    </source>
</evidence>